<reference evidence="3" key="2">
    <citation type="journal article" date="2023" name="BMC Genomics">
        <title>Pest status, molecular evolution, and epigenetic factors derived from the genome assembly of Frankliniella fusca, a thysanopteran phytovirus vector.</title>
        <authorList>
            <person name="Catto M.A."/>
            <person name="Labadie P.E."/>
            <person name="Jacobson A.L."/>
            <person name="Kennedy G.G."/>
            <person name="Srinivasan R."/>
            <person name="Hunt B.G."/>
        </authorList>
    </citation>
    <scope>NUCLEOTIDE SEQUENCE</scope>
    <source>
        <strain evidence="3">PL_HMW_Pooled</strain>
    </source>
</reference>
<dbReference type="Proteomes" id="UP001219518">
    <property type="component" value="Unassembled WGS sequence"/>
</dbReference>
<comment type="caution">
    <text evidence="3">The sequence shown here is derived from an EMBL/GenBank/DDBJ whole genome shotgun (WGS) entry which is preliminary data.</text>
</comment>
<proteinExistence type="predicted"/>
<dbReference type="Pfam" id="PF20209">
    <property type="entry name" value="DUF6570"/>
    <property type="match status" value="1"/>
</dbReference>
<gene>
    <name evidence="3" type="ORF">KUF71_022310</name>
</gene>
<sequence>MDSNSEKFQSEKIKARARQRKRRACMNDEEKEKIKALDRERKQRKKLEQHKDNSTDSDSDVCSTSFTSERLKVDSLKKKMEQEMSKYGTDNVDFLFEKKLESLKVIQCHKCDTFIWNTHDKCYCHTHRSVLSSELIDIGEIPPELSGLSYVEELLISKVHPMISIYRLKGGQYSYRGNVINFRQDVSSFCTQLPHAISVVRDLVSVCCSTPTFHKDFIIRRNKVSVALHWLQLNNKYYSDVKIDLNLIKSLPEDG</sequence>
<feature type="compositionally biased region" description="Basic residues" evidence="1">
    <location>
        <begin position="15"/>
        <end position="24"/>
    </location>
</feature>
<organism evidence="3 4">
    <name type="scientific">Frankliniella fusca</name>
    <dbReference type="NCBI Taxonomy" id="407009"/>
    <lineage>
        <taxon>Eukaryota</taxon>
        <taxon>Metazoa</taxon>
        <taxon>Ecdysozoa</taxon>
        <taxon>Arthropoda</taxon>
        <taxon>Hexapoda</taxon>
        <taxon>Insecta</taxon>
        <taxon>Pterygota</taxon>
        <taxon>Neoptera</taxon>
        <taxon>Paraneoptera</taxon>
        <taxon>Thysanoptera</taxon>
        <taxon>Terebrantia</taxon>
        <taxon>Thripoidea</taxon>
        <taxon>Thripidae</taxon>
        <taxon>Frankliniella</taxon>
    </lineage>
</organism>
<evidence type="ECO:0000256" key="1">
    <source>
        <dbReference type="SAM" id="MobiDB-lite"/>
    </source>
</evidence>
<feature type="region of interest" description="Disordered" evidence="1">
    <location>
        <begin position="1"/>
        <end position="63"/>
    </location>
</feature>
<feature type="non-terminal residue" evidence="3">
    <location>
        <position position="255"/>
    </location>
</feature>
<evidence type="ECO:0000313" key="4">
    <source>
        <dbReference type="Proteomes" id="UP001219518"/>
    </source>
</evidence>
<evidence type="ECO:0000313" key="3">
    <source>
        <dbReference type="EMBL" id="KAK3912856.1"/>
    </source>
</evidence>
<evidence type="ECO:0000259" key="2">
    <source>
        <dbReference type="Pfam" id="PF20209"/>
    </source>
</evidence>
<feature type="domain" description="DUF6570" evidence="2">
    <location>
        <begin position="136"/>
        <end position="244"/>
    </location>
</feature>
<keyword evidence="4" id="KW-1185">Reference proteome</keyword>
<protein>
    <submittedName>
        <fullName evidence="3">PAN2-PAN3 deadenylation complex catalytic subunit PAN2</fullName>
    </submittedName>
</protein>
<dbReference type="EMBL" id="JAHWGI010000305">
    <property type="protein sequence ID" value="KAK3912856.1"/>
    <property type="molecule type" value="Genomic_DNA"/>
</dbReference>
<reference evidence="3" key="1">
    <citation type="submission" date="2021-07" db="EMBL/GenBank/DDBJ databases">
        <authorList>
            <person name="Catto M.A."/>
            <person name="Jacobson A."/>
            <person name="Kennedy G."/>
            <person name="Labadie P."/>
            <person name="Hunt B.G."/>
            <person name="Srinivasan R."/>
        </authorList>
    </citation>
    <scope>NUCLEOTIDE SEQUENCE</scope>
    <source>
        <strain evidence="3">PL_HMW_Pooled</strain>
        <tissue evidence="3">Head</tissue>
    </source>
</reference>
<name>A0AAE1H252_9NEOP</name>
<accession>A0AAE1H252</accession>
<feature type="compositionally biased region" description="Basic and acidic residues" evidence="1">
    <location>
        <begin position="1"/>
        <end position="14"/>
    </location>
</feature>
<dbReference type="AlphaFoldDB" id="A0AAE1H252"/>
<feature type="compositionally biased region" description="Basic and acidic residues" evidence="1">
    <location>
        <begin position="25"/>
        <end position="41"/>
    </location>
</feature>
<dbReference type="InterPro" id="IPR046700">
    <property type="entry name" value="DUF6570"/>
</dbReference>